<dbReference type="Proteomes" id="UP000002899">
    <property type="component" value="Chromosome IV"/>
</dbReference>
<accession>I7JDP0</accession>
<name>I7JDP0_BABMR</name>
<evidence type="ECO:0000313" key="1">
    <source>
        <dbReference type="EMBL" id="CCF75935.1"/>
    </source>
</evidence>
<reference evidence="1 2" key="2">
    <citation type="journal article" date="2013" name="PLoS ONE">
        <title>Whole genome mapping and re-organization of the nuclear and mitochondrial genomes of Babesia microti isolates.</title>
        <authorList>
            <person name="Cornillot E."/>
            <person name="Dassouli A."/>
            <person name="Garg A."/>
            <person name="Pachikara N."/>
            <person name="Randazzo S."/>
            <person name="Depoix D."/>
            <person name="Carcy B."/>
            <person name="Delbecq S."/>
            <person name="Frutos R."/>
            <person name="Silva J.C."/>
            <person name="Sutton R."/>
            <person name="Krause P.J."/>
            <person name="Mamoun C.B."/>
        </authorList>
    </citation>
    <scope>NUCLEOTIDE SEQUENCE [LARGE SCALE GENOMIC DNA]</scope>
    <source>
        <strain evidence="1 2">RI</strain>
    </source>
</reference>
<dbReference type="KEGG" id="bmic:BmR1_04g08790"/>
<dbReference type="RefSeq" id="XP_012650343.1">
    <property type="nucleotide sequence ID" value="XM_012794889.1"/>
</dbReference>
<dbReference type="AlphaFoldDB" id="I7JDP0"/>
<evidence type="ECO:0000313" key="2">
    <source>
        <dbReference type="Proteomes" id="UP000002899"/>
    </source>
</evidence>
<dbReference type="GeneID" id="24426388"/>
<reference evidence="1 2" key="1">
    <citation type="journal article" date="2012" name="Nucleic Acids Res.">
        <title>Sequencing of the smallest Apicomplexan genome from the human pathogen Babesia microti.</title>
        <authorList>
            <person name="Cornillot E."/>
            <person name="Hadj-Kaddour K."/>
            <person name="Dassouli A."/>
            <person name="Noel B."/>
            <person name="Ranwez V."/>
            <person name="Vacherie B."/>
            <person name="Augagneur Y."/>
            <person name="Bres V."/>
            <person name="Duclos A."/>
            <person name="Randazzo S."/>
            <person name="Carcy B."/>
            <person name="Debierre-Grockiego F."/>
            <person name="Delbecq S."/>
            <person name="Moubri-Menage K."/>
            <person name="Shams-Eldin H."/>
            <person name="Usmani-Brown S."/>
            <person name="Bringaud F."/>
            <person name="Wincker P."/>
            <person name="Vivares C.P."/>
            <person name="Schwarz R.T."/>
            <person name="Schetters T.P."/>
            <person name="Krause P.J."/>
            <person name="Gorenflot A."/>
            <person name="Berry V."/>
            <person name="Barbe V."/>
            <person name="Ben Mamoun C."/>
        </authorList>
    </citation>
    <scope>NUCLEOTIDE SEQUENCE [LARGE SCALE GENOMIC DNA]</scope>
    <source>
        <strain evidence="1 2">RI</strain>
    </source>
</reference>
<protein>
    <submittedName>
        <fullName evidence="1">Uncharacterized protein</fullName>
    </submittedName>
</protein>
<reference evidence="1 2" key="3">
    <citation type="journal article" date="2016" name="Sci. Rep.">
        <title>Genome-wide diversity and gene expression profiling of Babesia microti isolates identify polymorphic genes that mediate host-pathogen interactions.</title>
        <authorList>
            <person name="Silva J.C."/>
            <person name="Cornillot E."/>
            <person name="McCracken C."/>
            <person name="Usmani-Brown S."/>
            <person name="Dwivedi A."/>
            <person name="Ifeonu O.O."/>
            <person name="Crabtree J."/>
            <person name="Gotia H.T."/>
            <person name="Virji A.Z."/>
            <person name="Reynes C."/>
            <person name="Colinge J."/>
            <person name="Kumar V."/>
            <person name="Lawres L."/>
            <person name="Pazzi J.E."/>
            <person name="Pablo J.V."/>
            <person name="Hung C."/>
            <person name="Brancato J."/>
            <person name="Kumari P."/>
            <person name="Orvis J."/>
            <person name="Tretina K."/>
            <person name="Chibucos M."/>
            <person name="Ott S."/>
            <person name="Sadzewicz L."/>
            <person name="Sengamalay N."/>
            <person name="Shetty A.C."/>
            <person name="Su Q."/>
            <person name="Tallon L."/>
            <person name="Fraser C.M."/>
            <person name="Frutos R."/>
            <person name="Molina D.M."/>
            <person name="Krause P.J."/>
            <person name="Ben Mamoun C."/>
        </authorList>
    </citation>
    <scope>NUCLEOTIDE SEQUENCE [LARGE SCALE GENOMIC DNA]</scope>
    <source>
        <strain evidence="1 2">RI</strain>
    </source>
</reference>
<dbReference type="OrthoDB" id="365373at2759"/>
<dbReference type="EMBL" id="LN871599">
    <property type="protein sequence ID" value="CCF75935.1"/>
    <property type="molecule type" value="Genomic_DNA"/>
</dbReference>
<keyword evidence="2" id="KW-1185">Reference proteome</keyword>
<sequence length="797" mass="89576">MAINYALDELLHWDNQNSPLNGITAEFRMGKLSKNLLQDASINQSNVFDEMLNLLNKIVLISIYEGNRRFKSEVSSDESLKLTDECNKNEFESTATTVNVIVPIYLENLKYPRMLQLFSQKSSREVLLAVAFVISKNNLFQLVDKKCSEVINLTKHIAYNVSLIANSNNCITLDDISKEFVNQNDFKAFLNSIFEKIDFSNFSANESPITTGNESNDNTNKNCAKGGRFLKNKILRTGETDSTKRFNQSKMEALSYWIESALAFQNELTKRAVILATPKGCKDYDTERLRVGFEMVDMRMDTRNDAILAKYANSSSDTTQHTTSNPFNNKNVSEVIENDECKVTEHRKISLSSNKNKRSSYAKCTTVPSVDTKCDNNSVDSKILQCEIANSLPISSLADQIIQLQNKLRSLSSAIYRKDKERSSMFSRAATQFKAHKGSVISDKLNKCEGDKSVHIKPSPLEYVLISDDNSFETNMALLAVISRSLISEFTRHKFWNLAKMALVGANKLSISSNPGKSGISVGIYKKPSDIKLDIQQLKSFLTKGISPYNFTNLSDSNALPDWQYEVILEFLRTVNSQFTNITAQNTSKTLLHRTLFHTFILEQLGHNDSKVSKVTNDTNSVAANTKKRNFSSKLRHAIENNPTIELKIFNEWVLEGHLDDVPTVDDLNKLEEDIEKDVFQQKFPSTPNDLREAQEVEIISKKEGGQNTVLANISRINACEKLGACSMEFYSNLALVKNINAPDPSRASKGMGEFVATINKIHGTIVTKLQSEQGESEKKLQILENKLKNVTGCVIL</sequence>
<dbReference type="VEuPathDB" id="PiroplasmaDB:BmR1_04g08790"/>
<proteinExistence type="predicted"/>
<organism evidence="1 2">
    <name type="scientific">Babesia microti (strain RI)</name>
    <dbReference type="NCBI Taxonomy" id="1133968"/>
    <lineage>
        <taxon>Eukaryota</taxon>
        <taxon>Sar</taxon>
        <taxon>Alveolata</taxon>
        <taxon>Apicomplexa</taxon>
        <taxon>Aconoidasida</taxon>
        <taxon>Piroplasmida</taxon>
        <taxon>Babesiidae</taxon>
        <taxon>Babesia</taxon>
    </lineage>
</organism>